<evidence type="ECO:0000256" key="1">
    <source>
        <dbReference type="SAM" id="Phobius"/>
    </source>
</evidence>
<evidence type="ECO:0000313" key="2">
    <source>
        <dbReference type="EMBL" id="KRK64256.1"/>
    </source>
</evidence>
<feature type="transmembrane region" description="Helical" evidence="1">
    <location>
        <begin position="7"/>
        <end position="26"/>
    </location>
</feature>
<keyword evidence="3" id="KW-1185">Reference proteome</keyword>
<gene>
    <name evidence="2" type="ORF">FC72_GL000568</name>
</gene>
<dbReference type="OrthoDB" id="2320012at2"/>
<protein>
    <submittedName>
        <fullName evidence="2">Uncharacterized protein</fullName>
    </submittedName>
</protein>
<evidence type="ECO:0000313" key="3">
    <source>
        <dbReference type="Proteomes" id="UP000050929"/>
    </source>
</evidence>
<dbReference type="EMBL" id="AZDG01000014">
    <property type="protein sequence ID" value="KRK64256.1"/>
    <property type="molecule type" value="Genomic_DNA"/>
</dbReference>
<dbReference type="RefSeq" id="WP_057766181.1">
    <property type="nucleotide sequence ID" value="NZ_AZDG01000014.1"/>
</dbReference>
<dbReference type="STRING" id="1423811.FC72_GL000568"/>
<comment type="caution">
    <text evidence="2">The sequence shown here is derived from an EMBL/GenBank/DDBJ whole genome shotgun (WGS) entry which is preliminary data.</text>
</comment>
<reference evidence="2 3" key="1">
    <citation type="journal article" date="2015" name="Genome Announc.">
        <title>Expanding the biotechnology potential of lactobacilli through comparative genomics of 213 strains and associated genera.</title>
        <authorList>
            <person name="Sun Z."/>
            <person name="Harris H.M."/>
            <person name="McCann A."/>
            <person name="Guo C."/>
            <person name="Argimon S."/>
            <person name="Zhang W."/>
            <person name="Yang X."/>
            <person name="Jeffery I.B."/>
            <person name="Cooney J.C."/>
            <person name="Kagawa T.F."/>
            <person name="Liu W."/>
            <person name="Song Y."/>
            <person name="Salvetti E."/>
            <person name="Wrobel A."/>
            <person name="Rasinkangas P."/>
            <person name="Parkhill J."/>
            <person name="Rea M.C."/>
            <person name="O'Sullivan O."/>
            <person name="Ritari J."/>
            <person name="Douillard F.P."/>
            <person name="Paul Ross R."/>
            <person name="Yang R."/>
            <person name="Briner A.E."/>
            <person name="Felis G.E."/>
            <person name="de Vos W.M."/>
            <person name="Barrangou R."/>
            <person name="Klaenhammer T.R."/>
            <person name="Caufield P.W."/>
            <person name="Cui Y."/>
            <person name="Zhang H."/>
            <person name="O'Toole P.W."/>
        </authorList>
    </citation>
    <scope>NUCLEOTIDE SEQUENCE [LARGE SCALE GENOMIC DNA]</scope>
    <source>
        <strain evidence="2 3">DSM 20183</strain>
    </source>
</reference>
<dbReference type="PATRIC" id="fig|1423811.3.peg.577"/>
<dbReference type="Proteomes" id="UP000050929">
    <property type="component" value="Unassembled WGS sequence"/>
</dbReference>
<name>A0A0R1IYA7_9LACO</name>
<keyword evidence="1" id="KW-0472">Membrane</keyword>
<keyword evidence="1" id="KW-0812">Transmembrane</keyword>
<proteinExistence type="predicted"/>
<feature type="transmembrane region" description="Helical" evidence="1">
    <location>
        <begin position="32"/>
        <end position="50"/>
    </location>
</feature>
<sequence length="66" mass="7447">MKKKGPIFSLTILIITLLVVSVILYIADQQRAILTLMEVIVISAVYLMGMERNHKGHGKKRKTVKP</sequence>
<dbReference type="AlphaFoldDB" id="A0A0R1IYA7"/>
<keyword evidence="1" id="KW-1133">Transmembrane helix</keyword>
<accession>A0A0R1IYA7</accession>
<organism evidence="2 3">
    <name type="scientific">Companilactobacillus tucceti DSM 20183</name>
    <dbReference type="NCBI Taxonomy" id="1423811"/>
    <lineage>
        <taxon>Bacteria</taxon>
        <taxon>Bacillati</taxon>
        <taxon>Bacillota</taxon>
        <taxon>Bacilli</taxon>
        <taxon>Lactobacillales</taxon>
        <taxon>Lactobacillaceae</taxon>
        <taxon>Companilactobacillus</taxon>
    </lineage>
</organism>